<organism evidence="2 3">
    <name type="scientific">Neodiprion lecontei</name>
    <name type="common">Redheaded pine sawfly</name>
    <dbReference type="NCBI Taxonomy" id="441921"/>
    <lineage>
        <taxon>Eukaryota</taxon>
        <taxon>Metazoa</taxon>
        <taxon>Ecdysozoa</taxon>
        <taxon>Arthropoda</taxon>
        <taxon>Hexapoda</taxon>
        <taxon>Insecta</taxon>
        <taxon>Pterygota</taxon>
        <taxon>Neoptera</taxon>
        <taxon>Endopterygota</taxon>
        <taxon>Hymenoptera</taxon>
        <taxon>Tenthredinoidea</taxon>
        <taxon>Diprionidae</taxon>
        <taxon>Diprioninae</taxon>
        <taxon>Neodiprion</taxon>
    </lineage>
</organism>
<gene>
    <name evidence="3" type="primary">LOC107216815</name>
</gene>
<evidence type="ECO:0000313" key="2">
    <source>
        <dbReference type="Proteomes" id="UP000829291"/>
    </source>
</evidence>
<reference evidence="3" key="1">
    <citation type="submission" date="2025-08" db="UniProtKB">
        <authorList>
            <consortium name="RefSeq"/>
        </authorList>
    </citation>
    <scope>IDENTIFICATION</scope>
    <source>
        <tissue evidence="3">Thorax and Abdomen</tissue>
    </source>
</reference>
<sequence>MRRNENLSQELQEDTGNKLPRKESILDIRPAYNCIHKHLKQTDVFQEKAKRTLWKERLEIEIMNSRISCINKLLRPEAPQSQWRKSRSPKVFYRDGNAIKA</sequence>
<protein>
    <submittedName>
        <fullName evidence="3">Uncharacterized protein LOC107216815</fullName>
    </submittedName>
</protein>
<dbReference type="Proteomes" id="UP000829291">
    <property type="component" value="Chromosome 2"/>
</dbReference>
<accession>A0ABM3FEZ0</accession>
<evidence type="ECO:0000313" key="3">
    <source>
        <dbReference type="RefSeq" id="XP_046586548.1"/>
    </source>
</evidence>
<evidence type="ECO:0000256" key="1">
    <source>
        <dbReference type="SAM" id="MobiDB-lite"/>
    </source>
</evidence>
<name>A0ABM3FEZ0_NEOLC</name>
<feature type="region of interest" description="Disordered" evidence="1">
    <location>
        <begin position="1"/>
        <end position="22"/>
    </location>
</feature>
<dbReference type="GeneID" id="107216815"/>
<feature type="compositionally biased region" description="Polar residues" evidence="1">
    <location>
        <begin position="1"/>
        <end position="10"/>
    </location>
</feature>
<proteinExistence type="predicted"/>
<keyword evidence="2" id="KW-1185">Reference proteome</keyword>
<dbReference type="RefSeq" id="XP_046586548.1">
    <property type="nucleotide sequence ID" value="XM_046730592.1"/>
</dbReference>